<accession>A0A8H7EAF4</accession>
<dbReference type="EMBL" id="JAACFV010000002">
    <property type="protein sequence ID" value="KAF7514213.1"/>
    <property type="molecule type" value="Genomic_DNA"/>
</dbReference>
<evidence type="ECO:0000256" key="2">
    <source>
        <dbReference type="ARBA" id="ARBA00007240"/>
    </source>
</evidence>
<comment type="caution">
    <text evidence="5">The sequence shown here is derived from an EMBL/GenBank/DDBJ whole genome shotgun (WGS) entry which is preliminary data.</text>
</comment>
<organism evidence="5 6">
    <name type="scientific">Endocarpon pusillum</name>
    <dbReference type="NCBI Taxonomy" id="364733"/>
    <lineage>
        <taxon>Eukaryota</taxon>
        <taxon>Fungi</taxon>
        <taxon>Dikarya</taxon>
        <taxon>Ascomycota</taxon>
        <taxon>Pezizomycotina</taxon>
        <taxon>Eurotiomycetes</taxon>
        <taxon>Chaetothyriomycetidae</taxon>
        <taxon>Verrucariales</taxon>
        <taxon>Verrucariaceae</taxon>
        <taxon>Endocarpon</taxon>
    </lineage>
</organism>
<keyword evidence="6" id="KW-1185">Reference proteome</keyword>
<proteinExistence type="inferred from homology"/>
<reference evidence="5" key="1">
    <citation type="submission" date="2020-02" db="EMBL/GenBank/DDBJ databases">
        <authorList>
            <person name="Palmer J.M."/>
        </authorList>
    </citation>
    <scope>NUCLEOTIDE SEQUENCE</scope>
    <source>
        <strain evidence="5">EPUS1.4</strain>
        <tissue evidence="5">Thallus</tissue>
    </source>
</reference>
<comment type="catalytic activity">
    <reaction evidence="1">
        <text>Hydrolysis of terminal, non-reducing alpha-D-galactose residues in alpha-D-galactosides, including galactose oligosaccharides, galactomannans and galactolipids.</text>
        <dbReference type="EC" id="3.2.1.22"/>
    </reaction>
</comment>
<evidence type="ECO:0000313" key="5">
    <source>
        <dbReference type="EMBL" id="KAF7514213.1"/>
    </source>
</evidence>
<dbReference type="InterPro" id="IPR008811">
    <property type="entry name" value="Glycosyl_hydrolases_36"/>
</dbReference>
<dbReference type="InterPro" id="IPR013785">
    <property type="entry name" value="Aldolase_TIM"/>
</dbReference>
<dbReference type="Gene3D" id="3.20.20.70">
    <property type="entry name" value="Aldolase class I"/>
    <property type="match status" value="1"/>
</dbReference>
<evidence type="ECO:0008006" key="7">
    <source>
        <dbReference type="Google" id="ProtNLM"/>
    </source>
</evidence>
<dbReference type="Pfam" id="PF05691">
    <property type="entry name" value="Raffinose_syn"/>
    <property type="match status" value="1"/>
</dbReference>
<sequence>MTEVAEIKLPGRPSQIRFIRPAQMEIFAKLVCFPPLGQLTVIGRKQREIEFTVLLEASKSLPEVAWEVSVWHNCPMKPTEDSNTWENLPLVPSANTPFTLIGASAPISYHYSFSAPLKLDPATNADNLAYFTIKFRAGPNVPWQWMKDQFGISDGSLLISQGSQDKLTHTWASSIFGNEHLQQWEITSLQSQAPGATLFKVESKGLIPRNSADDAKYESKMFGSSNTGFCRYMALVRVWSPWLAPRHGERRFHITEDALLCSFLTCEGQHAVLLPINGVNDTVTVFRSDADGHIIVAARNDGRVGGKFEFLAAVSDDFEVANAAVMYEARSIILQSRSSTEQVSLDAAHVKTESVDSTTILNSKDDASDGTQSEPKPQWLEEWYDGLTYCTWNSLGQDLTEEKLFVALDDLAANDIHVSGLIIDDNWQSLDGMQGKTSQFQRGWTDFEANNKGFPQGLKPTVVKIKDKHPAISNVAVWHGLHGYWGGISPSGTIAKSYKTIELEKEAGTAGGKMLAVDPSDIHQMYDDFYKFLASCGVTSVKTDVQFYLDLITSTADRRAFTTAYQSAWTTAHLRHFAGKAISCMSQIPQILFHSFLPINTPRILLRNSDDFFPTIPASHPWHIFCNAHNALFVQHLNVLPDWDMFQTSHPYSSFHAAARCVSGGPIYITDTPGEHDLDLIAQFTAQNVRGQTVILRPSVVGKTIDIYDPYYEGRILKIGTYNGVAQTGNGILGLFNVSDHEISALIPISDFPGVHAASSEEDMKFKSGLTRQFLIRSHVKGQISQPITPTTPTSPSNLTLITLSIRGYDILTAHPIYEFLLSTAIAEPQPHRHPASTTAPTKPNPILTSIAILGLLGKMTGACAITSTYFEPYNSSSSKNLRMYISLKALGTLGIWMSDLGERSVEEGFLVTILGKVVPRERVERKILGDEGGRTEGEDSKAKAGVLEIDLLGAWKDMALDSGWSNEVSVGVFIHSGMGKDGDGVDRGQEL</sequence>
<comment type="catalytic activity">
    <reaction evidence="4">
        <text>alpha-D-galactosyl-(1-&gt;3)-1D-myo-inositol + sucrose = raffinose + myo-inositol</text>
        <dbReference type="Rhea" id="RHEA:20161"/>
        <dbReference type="ChEBI" id="CHEBI:16634"/>
        <dbReference type="ChEBI" id="CHEBI:17268"/>
        <dbReference type="ChEBI" id="CHEBI:17505"/>
        <dbReference type="ChEBI" id="CHEBI:17992"/>
        <dbReference type="EC" id="2.4.1.82"/>
    </reaction>
</comment>
<dbReference type="OrthoDB" id="4664297at2759"/>
<name>A0A8H7EAF4_9EURO</name>
<evidence type="ECO:0000256" key="3">
    <source>
        <dbReference type="ARBA" id="ARBA00023277"/>
    </source>
</evidence>
<dbReference type="InterPro" id="IPR017853">
    <property type="entry name" value="GH"/>
</dbReference>
<evidence type="ECO:0000313" key="6">
    <source>
        <dbReference type="Proteomes" id="UP000606974"/>
    </source>
</evidence>
<dbReference type="SUPFAM" id="SSF51445">
    <property type="entry name" value="(Trans)glycosidases"/>
    <property type="match status" value="1"/>
</dbReference>
<dbReference type="GO" id="GO:0047274">
    <property type="term" value="F:galactinol-sucrose galactosyltransferase activity"/>
    <property type="evidence" value="ECO:0007669"/>
    <property type="project" value="UniProtKB-EC"/>
</dbReference>
<evidence type="ECO:0000256" key="1">
    <source>
        <dbReference type="ARBA" id="ARBA00001255"/>
    </source>
</evidence>
<dbReference type="AlphaFoldDB" id="A0A8H7EAF4"/>
<dbReference type="GO" id="GO:0004557">
    <property type="term" value="F:alpha-galactosidase activity"/>
    <property type="evidence" value="ECO:0007669"/>
    <property type="project" value="UniProtKB-EC"/>
</dbReference>
<keyword evidence="3" id="KW-0119">Carbohydrate metabolism</keyword>
<gene>
    <name evidence="5" type="ORF">GJ744_004538</name>
</gene>
<dbReference type="Proteomes" id="UP000606974">
    <property type="component" value="Unassembled WGS sequence"/>
</dbReference>
<dbReference type="PANTHER" id="PTHR31268:SF32">
    <property type="entry name" value="GALACTINOL--SUCROSE GALACTOSYLTRANSFERASE 2-RELATED"/>
    <property type="match status" value="1"/>
</dbReference>
<evidence type="ECO:0000256" key="4">
    <source>
        <dbReference type="ARBA" id="ARBA00049426"/>
    </source>
</evidence>
<protein>
    <recommendedName>
        <fullName evidence="7">Alpha-galactosidase</fullName>
    </recommendedName>
</protein>
<dbReference type="PANTHER" id="PTHR31268">
    <property type="match status" value="1"/>
</dbReference>
<comment type="similarity">
    <text evidence="2">Belongs to the glycosyl hydrolases 36 family.</text>
</comment>